<dbReference type="SMART" id="SM00256">
    <property type="entry name" value="FBOX"/>
    <property type="match status" value="3"/>
</dbReference>
<comment type="caution">
    <text evidence="2">The sequence shown here is derived from an EMBL/GenBank/DDBJ whole genome shotgun (WGS) entry which is preliminary data.</text>
</comment>
<accession>A0A6D2LCZ3</accession>
<name>A0A6D2LCZ3_9BRAS</name>
<dbReference type="PANTHER" id="PTHR31900">
    <property type="entry name" value="F-BOX/RNI SUPERFAMILY PROTEIN-RELATED"/>
    <property type="match status" value="1"/>
</dbReference>
<dbReference type="Pfam" id="PF07723">
    <property type="entry name" value="LRR_2"/>
    <property type="match status" value="8"/>
</dbReference>
<sequence length="1800" mass="205774">MEEKRRLNELPNELILMIFSFLPMFKETVATHLISKFWEEPWELEPDVMLDDDDESYESFRSFVYESLLSNDAQILDRLHLKLSRIDSASHINFWVKSAVYRSVRKLRIHLFGKTLELPSCLSGSACVTLKSLILREVRIEVVPPWFRLPSLKSLHLLSVTFSDNESASSLLQICPDLEYLVLHQTKVFGSNVPALSTYKTLKSLTLRDVSINDVPSWLRLPSLKALHLLSVDFSGYKSNARLLELCPVARLLGICPVVEDLVVKRTEVFHSKVPALSTWRTLKTLILREVCIKEVSPWFRLPSLKSLHLLWVKSSDDEAVASLLQSCPVLESLVVNQEMHKNVLFKVVPPWFCLPSLKSLHLLSVNFSGDDSVEMFLKCFGALEDLVVSTTKNDNVMIFNINVPTLKSLSIDNSKGRRDYVKKIHGFVINAPALRKFDFKDTFSNFLTFGYMPEVIKANIQVICDQSEKFIGSLTSVQHLSLCSLTSEAPYPRGTFFFFLEHLELCTCSARWWSLLACILKDAPRLRSLKLKSCSQENSSRIRVKMEEKRRLSELPDDLILIIFSFLPMFKETTATHLISKCWEETWELEPDVMLDDDDESYESFMSFVYGSLLSNDAQILERLHLKLGREDSASHINLLVKNAVIRSVRKLRIHMSGQTLKLPSCLSSCVTLKSLILREVRIELIPPWFRLPSLKSLHLLSVTFWGNPASLLQICPGLEYLVLHQTQVFGTSLPALSTYRTLKSLTLREVSINDVPSWLRFPSLKVLHLLSVEFPGYKSNASLLEFCPVARLIRICPVLEDLVVNRTEFSSKVPALSTWRTLKTLILREVCIQEVSPWFRLPTLKSLQLLWVKSSDDEAVASLLQSCPVLESLVVDQEFNNNVTFKVLPPWFCLPSLKSVHLLSVNFSGDDSVESFLKCCGALEDLVVSKTKDDNVMIFNINVPTLKSLSIDNSKGRRDYVKKIHGFVINAPSLEKLNFKDTFSNFLTFEYMPEVIKANIEVICDQSEKFIGSLTSIQHLSLCSLTSKTPYPRGTLFFFLEHLELCTCSAGWSNLLSCILKAAPTIRSLKLKSKHSDSYWKNPWDKPTDVPECLSKHLELLEWRKYEGTEKEMEVAAYILANATCLKRATFSSRYHGMLREKELKKMNRVSETCHDLISKRWRGLSKLVTDLTIDDASDRFVVYAYLLNNAQTLDRLQIKLLRYYHLASDINAWVQAAVDRSVREVRIHLSGHALELPSCLTTCKTLNTLILHEVRIKVVPHWFRLPSLKTLHLLSVEFYDGGSVASLVRICPVLEVLVVDQTRYDSVMVYNIIVPSLRSLSIGDSKGKQNMETSSINKLPDELLLKILSSLSTKQSIETSFLSKRWRGLWRLVPHLTFDDELYSIFFTFTRFVYTSLLFNKCQVLERLDLKSCLNCCWDFALSINDWLQAAVNRSVRELRIDLFGRTLKLPSCITLKSLILREVSIEVVTPEFRLPSLKTLHLLSVKFSGDETLASFLQSCPVLEYLVVIQTKDDDVMFKVVPPWFCLPSLKSLHLLSVKFSGDESLASLLQNCLVLEDLVVNKIKDDNVKIFNINVPTLKSLCIDNSEWKRSYVEEIHGFVINAPALRKFYVKDTFSNFLTFGYMPEVITANIEVICDQSEKFIGSFTSVQHLSLCSLTSEAPYPRGTFFFFLEHLELCTCSAGWWSLLACILKVAPRLRSLKLKSNHRSDYNDPMICLSKPSVAPVCLSTHLEIFEWRQYEGKEQERKVAAYILANSTFLKMATFSSRCRNKHHSMFRKLKSMDRVSKTCQLVID</sequence>
<gene>
    <name evidence="2" type="ORF">MERR_LOCUS49756</name>
</gene>
<dbReference type="PROSITE" id="PS50181">
    <property type="entry name" value="FBOX"/>
    <property type="match status" value="1"/>
</dbReference>
<dbReference type="SUPFAM" id="SSF52047">
    <property type="entry name" value="RNI-like"/>
    <property type="match status" value="1"/>
</dbReference>
<dbReference type="InterPro" id="IPR055411">
    <property type="entry name" value="LRR_FXL15/At3g58940/PEG3-like"/>
</dbReference>
<dbReference type="SUPFAM" id="SSF81383">
    <property type="entry name" value="F-box domain"/>
    <property type="match status" value="3"/>
</dbReference>
<evidence type="ECO:0000313" key="3">
    <source>
        <dbReference type="Proteomes" id="UP000467841"/>
    </source>
</evidence>
<dbReference type="PANTHER" id="PTHR31900:SF36">
    <property type="entry name" value="F-BOX DOMAIN-CONTAINING PROTEIN"/>
    <property type="match status" value="1"/>
</dbReference>
<dbReference type="Gene3D" id="3.80.10.10">
    <property type="entry name" value="Ribonuclease Inhibitor"/>
    <property type="match status" value="5"/>
</dbReference>
<dbReference type="InterPro" id="IPR032675">
    <property type="entry name" value="LRR_dom_sf"/>
</dbReference>
<dbReference type="Pfam" id="PF00646">
    <property type="entry name" value="F-box"/>
    <property type="match status" value="1"/>
</dbReference>
<dbReference type="EMBL" id="CACVBM020001940">
    <property type="protein sequence ID" value="CAA7062520.1"/>
    <property type="molecule type" value="Genomic_DNA"/>
</dbReference>
<protein>
    <recommendedName>
        <fullName evidence="1">F-box domain-containing protein</fullName>
    </recommendedName>
</protein>
<feature type="domain" description="F-box" evidence="1">
    <location>
        <begin position="1336"/>
        <end position="1389"/>
    </location>
</feature>
<dbReference type="InterPro" id="IPR013101">
    <property type="entry name" value="LRR_PRU1-like"/>
</dbReference>
<proteinExistence type="predicted"/>
<evidence type="ECO:0000259" key="1">
    <source>
        <dbReference type="PROSITE" id="PS50181"/>
    </source>
</evidence>
<dbReference type="InterPro" id="IPR001810">
    <property type="entry name" value="F-box_dom"/>
</dbReference>
<dbReference type="OrthoDB" id="1049057at2759"/>
<dbReference type="SUPFAM" id="SSF52058">
    <property type="entry name" value="L domain-like"/>
    <property type="match status" value="3"/>
</dbReference>
<dbReference type="Pfam" id="PF08387">
    <property type="entry name" value="FBD"/>
    <property type="match status" value="2"/>
</dbReference>
<dbReference type="Gene3D" id="1.20.1280.50">
    <property type="match status" value="1"/>
</dbReference>
<evidence type="ECO:0000313" key="2">
    <source>
        <dbReference type="EMBL" id="CAA7062520.1"/>
    </source>
</evidence>
<dbReference type="Pfam" id="PF24758">
    <property type="entry name" value="LRR_At5g56370"/>
    <property type="match status" value="2"/>
</dbReference>
<dbReference type="InterPro" id="IPR050232">
    <property type="entry name" value="FBL13/AtMIF1-like"/>
</dbReference>
<dbReference type="InterPro" id="IPR006566">
    <property type="entry name" value="FBD"/>
</dbReference>
<organism evidence="2 3">
    <name type="scientific">Microthlaspi erraticum</name>
    <dbReference type="NCBI Taxonomy" id="1685480"/>
    <lineage>
        <taxon>Eukaryota</taxon>
        <taxon>Viridiplantae</taxon>
        <taxon>Streptophyta</taxon>
        <taxon>Embryophyta</taxon>
        <taxon>Tracheophyta</taxon>
        <taxon>Spermatophyta</taxon>
        <taxon>Magnoliopsida</taxon>
        <taxon>eudicotyledons</taxon>
        <taxon>Gunneridae</taxon>
        <taxon>Pentapetalae</taxon>
        <taxon>rosids</taxon>
        <taxon>malvids</taxon>
        <taxon>Brassicales</taxon>
        <taxon>Brassicaceae</taxon>
        <taxon>Coluteocarpeae</taxon>
        <taxon>Microthlaspi</taxon>
    </lineage>
</organism>
<dbReference type="SMART" id="SM00579">
    <property type="entry name" value="FBD"/>
    <property type="match status" value="2"/>
</dbReference>
<dbReference type="InterPro" id="IPR036047">
    <property type="entry name" value="F-box-like_dom_sf"/>
</dbReference>
<dbReference type="Proteomes" id="UP000467841">
    <property type="component" value="Unassembled WGS sequence"/>
</dbReference>
<keyword evidence="3" id="KW-1185">Reference proteome</keyword>
<reference evidence="2" key="1">
    <citation type="submission" date="2020-01" db="EMBL/GenBank/DDBJ databases">
        <authorList>
            <person name="Mishra B."/>
        </authorList>
    </citation>
    <scope>NUCLEOTIDE SEQUENCE [LARGE SCALE GENOMIC DNA]</scope>
</reference>